<comment type="caution">
    <text evidence="2">The sequence shown here is derived from an EMBL/GenBank/DDBJ whole genome shotgun (WGS) entry which is preliminary data.</text>
</comment>
<keyword evidence="3" id="KW-1185">Reference proteome</keyword>
<evidence type="ECO:0000256" key="1">
    <source>
        <dbReference type="SAM" id="MobiDB-lite"/>
    </source>
</evidence>
<dbReference type="Proteomes" id="UP000034098">
    <property type="component" value="Unassembled WGS sequence"/>
</dbReference>
<name>A0A0M2HBW2_MICTR</name>
<gene>
    <name evidence="2" type="ORF">RS82_02194</name>
</gene>
<protein>
    <submittedName>
        <fullName evidence="2">Uncharacterized protein</fullName>
    </submittedName>
</protein>
<dbReference type="OrthoDB" id="5067746at2"/>
<accession>A0A0M2HBW2</accession>
<sequence length="249" mass="25542">MRSDAHGGGLELRLRLPAASVPLDRVAFAEVEVAAVGGAATVSARLNLIEGDLEVEVTGPDSRVARATWPWPADSAPRSIELAAGERLVAAVPLVSQGSEPLFPVAGRYEVVARFAVRPGETITSNTGVLVRTAGEDAALAADLRDRDVVQSLLGAGVIGAAEPALERLAESQDPGTAAAARLALSRTDAWEGPDADPAVSRAVAALLPPGATGQDERREAVASRAAPRDAAMLSGRPVKDGTDPAVED</sequence>
<proteinExistence type="predicted"/>
<dbReference type="AlphaFoldDB" id="A0A0M2HBW2"/>
<evidence type="ECO:0000313" key="3">
    <source>
        <dbReference type="Proteomes" id="UP000034098"/>
    </source>
</evidence>
<dbReference type="RefSeq" id="WP_045299295.1">
    <property type="nucleotide sequence ID" value="NZ_JYJA01000035.1"/>
</dbReference>
<organism evidence="2 3">
    <name type="scientific">Microbacterium trichothecenolyticum</name>
    <name type="common">Aureobacterium trichothecenolyticum</name>
    <dbReference type="NCBI Taxonomy" id="69370"/>
    <lineage>
        <taxon>Bacteria</taxon>
        <taxon>Bacillati</taxon>
        <taxon>Actinomycetota</taxon>
        <taxon>Actinomycetes</taxon>
        <taxon>Micrococcales</taxon>
        <taxon>Microbacteriaceae</taxon>
        <taxon>Microbacterium</taxon>
    </lineage>
</organism>
<dbReference type="PATRIC" id="fig|69370.6.peg.2226"/>
<dbReference type="EMBL" id="JYJA01000035">
    <property type="protein sequence ID" value="KJL42178.1"/>
    <property type="molecule type" value="Genomic_DNA"/>
</dbReference>
<reference evidence="2 3" key="1">
    <citation type="submission" date="2015-02" db="EMBL/GenBank/DDBJ databases">
        <title>Draft genome sequences of ten Microbacterium spp. with emphasis on heavy metal contaminated environments.</title>
        <authorList>
            <person name="Corretto E."/>
        </authorList>
    </citation>
    <scope>NUCLEOTIDE SEQUENCE [LARGE SCALE GENOMIC DNA]</scope>
    <source>
        <strain evidence="2 3">DSM 8608</strain>
    </source>
</reference>
<feature type="region of interest" description="Disordered" evidence="1">
    <location>
        <begin position="208"/>
        <end position="249"/>
    </location>
</feature>
<feature type="compositionally biased region" description="Low complexity" evidence="1">
    <location>
        <begin position="223"/>
        <end position="232"/>
    </location>
</feature>
<evidence type="ECO:0000313" key="2">
    <source>
        <dbReference type="EMBL" id="KJL42178.1"/>
    </source>
</evidence>